<keyword evidence="6" id="KW-0732">Signal</keyword>
<keyword evidence="2 4" id="KW-0328">Glycosyltransferase</keyword>
<gene>
    <name evidence="8" type="primary">LOC110983924</name>
</gene>
<dbReference type="FunFam" id="3.40.50.2000:FF:000021">
    <property type="entry name" value="UDP-glucuronosyltransferase"/>
    <property type="match status" value="1"/>
</dbReference>
<dbReference type="AlphaFoldDB" id="A0A8B7Z114"/>
<dbReference type="SUPFAM" id="SSF53756">
    <property type="entry name" value="UDP-Glycosyltransferase/glycogen phosphorylase"/>
    <property type="match status" value="1"/>
</dbReference>
<evidence type="ECO:0000256" key="4">
    <source>
        <dbReference type="RuleBase" id="RU003718"/>
    </source>
</evidence>
<keyword evidence="5" id="KW-0472">Membrane</keyword>
<keyword evidence="5" id="KW-0812">Transmembrane</keyword>
<sequence>MALYSTRLLLVVFPMVAFLLPWQSELTQAAGQQRLKLLYYTASDDGSHHLTNTKIAEALVRRGHDVTFLLSSSCTKWRNTSGANLFKFFVFQSRYTEEERTQNLREISRLGLRGELRGFVNAMKFYLKQRFFGDKRSSKVLFDFHFSECNSLLGDNTTIQALKQERYDLLVGEDLSDCQPLLAEILGIRFVLISGTGIIPSKGNWYGIPRHPAYIPERHVGLSDTMNLPQRTLNAYAYIIYDALRRVTLWKYEDLQRQYNLRPEKRMPEMLAGAQLWLFYGDFGLEYARPMQPNAMFLASPMLGLPSEETVPQDQQEFLDAAHQGVVLFTLGGHVNEMQTAQAQMFANGLAKLSQRVLWQFSGSVSHLRIGDNTKVVQWIPQQKIMAHPNTKALLSHGGLNGMYEAAWYGLPMVGIPLFGDHFDNMERAVSKGMALQLDIVGLTEEVLSQTVDQVIKDPRFRKRAQHISRILRDQPVIPSEKAAHWIEHVTKYGGEYLRPRAADLSWIEYHLVDVYAFLVAILFIVLGLLFLCLRVCLWLACGRNKQGKIKSKAD</sequence>
<dbReference type="GeneID" id="110983924"/>
<proteinExistence type="inferred from homology"/>
<organism evidence="7 8">
    <name type="scientific">Acanthaster planci</name>
    <name type="common">Crown-of-thorns starfish</name>
    <dbReference type="NCBI Taxonomy" id="133434"/>
    <lineage>
        <taxon>Eukaryota</taxon>
        <taxon>Metazoa</taxon>
        <taxon>Echinodermata</taxon>
        <taxon>Eleutherozoa</taxon>
        <taxon>Asterozoa</taxon>
        <taxon>Asteroidea</taxon>
        <taxon>Valvatacea</taxon>
        <taxon>Valvatida</taxon>
        <taxon>Acanthasteridae</taxon>
        <taxon>Acanthaster</taxon>
    </lineage>
</organism>
<dbReference type="Proteomes" id="UP000694845">
    <property type="component" value="Unplaced"/>
</dbReference>
<dbReference type="PANTHER" id="PTHR48043">
    <property type="entry name" value="EG:EG0003.4 PROTEIN-RELATED"/>
    <property type="match status" value="1"/>
</dbReference>
<feature type="chain" id="PRO_5034145358" evidence="6">
    <location>
        <begin position="30"/>
        <end position="555"/>
    </location>
</feature>
<feature type="signal peptide" evidence="6">
    <location>
        <begin position="1"/>
        <end position="29"/>
    </location>
</feature>
<evidence type="ECO:0000256" key="1">
    <source>
        <dbReference type="ARBA" id="ARBA00009995"/>
    </source>
</evidence>
<accession>A0A8B7Z114</accession>
<dbReference type="InterPro" id="IPR050271">
    <property type="entry name" value="UDP-glycosyltransferase"/>
</dbReference>
<dbReference type="Gene3D" id="3.40.50.2000">
    <property type="entry name" value="Glycogen Phosphorylase B"/>
    <property type="match status" value="2"/>
</dbReference>
<comment type="similarity">
    <text evidence="1 4">Belongs to the UDP-glycosyltransferase family.</text>
</comment>
<feature type="transmembrane region" description="Helical" evidence="5">
    <location>
        <begin position="515"/>
        <end position="541"/>
    </location>
</feature>
<dbReference type="OMA" id="DPHERHI"/>
<keyword evidence="5" id="KW-1133">Transmembrane helix</keyword>
<name>A0A8B7Z114_ACAPL</name>
<evidence type="ECO:0000313" key="8">
    <source>
        <dbReference type="RefSeq" id="XP_022099293.1"/>
    </source>
</evidence>
<dbReference type="InterPro" id="IPR035595">
    <property type="entry name" value="UDP_glycos_trans_CS"/>
</dbReference>
<reference evidence="8" key="1">
    <citation type="submission" date="2025-08" db="UniProtKB">
        <authorList>
            <consortium name="RefSeq"/>
        </authorList>
    </citation>
    <scope>IDENTIFICATION</scope>
</reference>
<protein>
    <submittedName>
        <fullName evidence="8">UDP-glucuronosyltransferase 2B33-like</fullName>
    </submittedName>
</protein>
<dbReference type="GO" id="GO:0006682">
    <property type="term" value="P:galactosylceramide biosynthetic process"/>
    <property type="evidence" value="ECO:0007669"/>
    <property type="project" value="TreeGrafter"/>
</dbReference>
<keyword evidence="3 4" id="KW-0808">Transferase</keyword>
<dbReference type="GO" id="GO:0003851">
    <property type="term" value="F:N-acylsphingosine galactosyltransferase activity"/>
    <property type="evidence" value="ECO:0007669"/>
    <property type="project" value="TreeGrafter"/>
</dbReference>
<evidence type="ECO:0000256" key="6">
    <source>
        <dbReference type="SAM" id="SignalP"/>
    </source>
</evidence>
<keyword evidence="7" id="KW-1185">Reference proteome</keyword>
<dbReference type="Pfam" id="PF00201">
    <property type="entry name" value="UDPGT"/>
    <property type="match status" value="1"/>
</dbReference>
<dbReference type="RefSeq" id="XP_022099293.1">
    <property type="nucleotide sequence ID" value="XM_022243601.1"/>
</dbReference>
<evidence type="ECO:0000256" key="5">
    <source>
        <dbReference type="SAM" id="Phobius"/>
    </source>
</evidence>
<dbReference type="OrthoDB" id="5835829at2759"/>
<dbReference type="InterPro" id="IPR002213">
    <property type="entry name" value="UDP_glucos_trans"/>
</dbReference>
<dbReference type="GO" id="GO:0005783">
    <property type="term" value="C:endoplasmic reticulum"/>
    <property type="evidence" value="ECO:0007669"/>
    <property type="project" value="TreeGrafter"/>
</dbReference>
<evidence type="ECO:0000256" key="2">
    <source>
        <dbReference type="ARBA" id="ARBA00022676"/>
    </source>
</evidence>
<dbReference type="GO" id="GO:0016020">
    <property type="term" value="C:membrane"/>
    <property type="evidence" value="ECO:0007669"/>
    <property type="project" value="GOC"/>
</dbReference>
<dbReference type="KEGG" id="aplc:110983924"/>
<dbReference type="PROSITE" id="PS00375">
    <property type="entry name" value="UDPGT"/>
    <property type="match status" value="1"/>
</dbReference>
<dbReference type="PANTHER" id="PTHR48043:SF54">
    <property type="entry name" value="2-HYDROXYACYLSPHINGOSINE 1-BETA-GALACTOSYLTRANSFERASE"/>
    <property type="match status" value="1"/>
</dbReference>
<evidence type="ECO:0000256" key="3">
    <source>
        <dbReference type="ARBA" id="ARBA00022679"/>
    </source>
</evidence>
<evidence type="ECO:0000313" key="7">
    <source>
        <dbReference type="Proteomes" id="UP000694845"/>
    </source>
</evidence>
<dbReference type="CDD" id="cd03784">
    <property type="entry name" value="GT1_Gtf-like"/>
    <property type="match status" value="1"/>
</dbReference>